<comment type="pathway">
    <text evidence="1 7">Cell wall biogenesis; peptidoglycan biosynthesis.</text>
</comment>
<dbReference type="SUPFAM" id="SSF47090">
    <property type="entry name" value="PGBD-like"/>
    <property type="match status" value="1"/>
</dbReference>
<feature type="active site" description="Nucleophile" evidence="7">
    <location>
        <position position="510"/>
    </location>
</feature>
<dbReference type="Gene3D" id="2.40.440.10">
    <property type="entry name" value="L,D-transpeptidase catalytic domain-like"/>
    <property type="match status" value="1"/>
</dbReference>
<dbReference type="GO" id="GO:0004180">
    <property type="term" value="F:carboxypeptidase activity"/>
    <property type="evidence" value="ECO:0007669"/>
    <property type="project" value="UniProtKB-ARBA"/>
</dbReference>
<dbReference type="SUPFAM" id="SSF141523">
    <property type="entry name" value="L,D-transpeptidase catalytic domain-like"/>
    <property type="match status" value="1"/>
</dbReference>
<evidence type="ECO:0000313" key="11">
    <source>
        <dbReference type="Proteomes" id="UP001161325"/>
    </source>
</evidence>
<evidence type="ECO:0000313" key="10">
    <source>
        <dbReference type="EMBL" id="GLC28398.1"/>
    </source>
</evidence>
<dbReference type="Pfam" id="PF03734">
    <property type="entry name" value="YkuD"/>
    <property type="match status" value="1"/>
</dbReference>
<evidence type="ECO:0000256" key="5">
    <source>
        <dbReference type="ARBA" id="ARBA00022984"/>
    </source>
</evidence>
<name>A0AA37QK58_9BACT</name>
<dbReference type="Proteomes" id="UP001161325">
    <property type="component" value="Unassembled WGS sequence"/>
</dbReference>
<protein>
    <submittedName>
        <fullName evidence="10">Murein L,D-transpeptidase</fullName>
    </submittedName>
</protein>
<evidence type="ECO:0000259" key="9">
    <source>
        <dbReference type="PROSITE" id="PS52029"/>
    </source>
</evidence>
<dbReference type="GO" id="GO:0016740">
    <property type="term" value="F:transferase activity"/>
    <property type="evidence" value="ECO:0007669"/>
    <property type="project" value="UniProtKB-KW"/>
</dbReference>
<organism evidence="10 11">
    <name type="scientific">Roseisolibacter agri</name>
    <dbReference type="NCBI Taxonomy" id="2014610"/>
    <lineage>
        <taxon>Bacteria</taxon>
        <taxon>Pseudomonadati</taxon>
        <taxon>Gemmatimonadota</taxon>
        <taxon>Gemmatimonadia</taxon>
        <taxon>Gemmatimonadales</taxon>
        <taxon>Gemmatimonadaceae</taxon>
        <taxon>Roseisolibacter</taxon>
    </lineage>
</organism>
<keyword evidence="5 7" id="KW-0573">Peptidoglycan synthesis</keyword>
<dbReference type="PROSITE" id="PS52029">
    <property type="entry name" value="LD_TPASE"/>
    <property type="match status" value="1"/>
</dbReference>
<dbReference type="RefSeq" id="WP_284352793.1">
    <property type="nucleotide sequence ID" value="NZ_BRXS01000009.1"/>
</dbReference>
<feature type="active site" description="Proton donor/acceptor" evidence="7">
    <location>
        <position position="491"/>
    </location>
</feature>
<dbReference type="AlphaFoldDB" id="A0AA37QK58"/>
<evidence type="ECO:0000256" key="8">
    <source>
        <dbReference type="SAM" id="MobiDB-lite"/>
    </source>
</evidence>
<comment type="similarity">
    <text evidence="2">Belongs to the YkuD family.</text>
</comment>
<dbReference type="InterPro" id="IPR036365">
    <property type="entry name" value="PGBD-like_sf"/>
</dbReference>
<dbReference type="GO" id="GO:0009252">
    <property type="term" value="P:peptidoglycan biosynthetic process"/>
    <property type="evidence" value="ECO:0007669"/>
    <property type="project" value="UniProtKB-KW"/>
</dbReference>
<dbReference type="GO" id="GO:0008360">
    <property type="term" value="P:regulation of cell shape"/>
    <property type="evidence" value="ECO:0007669"/>
    <property type="project" value="UniProtKB-UniRule"/>
</dbReference>
<evidence type="ECO:0000256" key="6">
    <source>
        <dbReference type="ARBA" id="ARBA00023316"/>
    </source>
</evidence>
<dbReference type="InterPro" id="IPR005490">
    <property type="entry name" value="LD_TPept_cat_dom"/>
</dbReference>
<gene>
    <name evidence="10" type="ORF">rosag_49110</name>
</gene>
<feature type="region of interest" description="Disordered" evidence="8">
    <location>
        <begin position="272"/>
        <end position="308"/>
    </location>
</feature>
<dbReference type="InterPro" id="IPR045380">
    <property type="entry name" value="LD_TPept_scaffold_dom"/>
</dbReference>
<dbReference type="CDD" id="cd16913">
    <property type="entry name" value="YkuD_like"/>
    <property type="match status" value="1"/>
</dbReference>
<accession>A0AA37QK58</accession>
<evidence type="ECO:0000256" key="2">
    <source>
        <dbReference type="ARBA" id="ARBA00005992"/>
    </source>
</evidence>
<evidence type="ECO:0000256" key="3">
    <source>
        <dbReference type="ARBA" id="ARBA00022679"/>
    </source>
</evidence>
<dbReference type="InterPro" id="IPR052905">
    <property type="entry name" value="LD-transpeptidase_YkuD-like"/>
</dbReference>
<keyword evidence="4 7" id="KW-0133">Cell shape</keyword>
<dbReference type="PANTHER" id="PTHR41533">
    <property type="entry name" value="L,D-TRANSPEPTIDASE HI_1667-RELATED"/>
    <property type="match status" value="1"/>
</dbReference>
<dbReference type="PROSITE" id="PS51257">
    <property type="entry name" value="PROKAR_LIPOPROTEIN"/>
    <property type="match status" value="1"/>
</dbReference>
<dbReference type="GO" id="GO:0071555">
    <property type="term" value="P:cell wall organization"/>
    <property type="evidence" value="ECO:0007669"/>
    <property type="project" value="UniProtKB-UniRule"/>
</dbReference>
<reference evidence="10" key="1">
    <citation type="submission" date="2022-08" db="EMBL/GenBank/DDBJ databases">
        <title>Draft genome sequencing of Roseisolibacter agri AW1220.</title>
        <authorList>
            <person name="Tobiishi Y."/>
            <person name="Tonouchi A."/>
        </authorList>
    </citation>
    <scope>NUCLEOTIDE SEQUENCE</scope>
    <source>
        <strain evidence="10">AW1220</strain>
    </source>
</reference>
<keyword evidence="6 7" id="KW-0961">Cell wall biogenesis/degradation</keyword>
<comment type="caution">
    <text evidence="10">The sequence shown here is derived from an EMBL/GenBank/DDBJ whole genome shotgun (WGS) entry which is preliminary data.</text>
</comment>
<dbReference type="EMBL" id="BRXS01000009">
    <property type="protein sequence ID" value="GLC28398.1"/>
    <property type="molecule type" value="Genomic_DNA"/>
</dbReference>
<proteinExistence type="inferred from homology"/>
<dbReference type="InterPro" id="IPR036366">
    <property type="entry name" value="PGBDSf"/>
</dbReference>
<keyword evidence="11" id="KW-1185">Reference proteome</keyword>
<keyword evidence="3" id="KW-0808">Transferase</keyword>
<dbReference type="Pfam" id="PF20142">
    <property type="entry name" value="Scaffold"/>
    <property type="match status" value="1"/>
</dbReference>
<dbReference type="InterPro" id="IPR038063">
    <property type="entry name" value="Transpep_catalytic_dom"/>
</dbReference>
<dbReference type="Gene3D" id="1.10.101.10">
    <property type="entry name" value="PGBD-like superfamily/PGBD"/>
    <property type="match status" value="1"/>
</dbReference>
<evidence type="ECO:0000256" key="4">
    <source>
        <dbReference type="ARBA" id="ARBA00022960"/>
    </source>
</evidence>
<feature type="domain" description="L,D-TPase catalytic" evidence="9">
    <location>
        <begin position="375"/>
        <end position="534"/>
    </location>
</feature>
<sequence>MSHRRPAPRFLLPLVLAAAAAGCDVKASAEDGGKGAAASSGEVDRSWTAPTVAAVAGVPSSEVKSAIEQRLGGARPDGLADDQWRHVKTLYGRFGRTPLWMDEDGPDKARATALLRALVDADQDALRLDAYPLPALANALNALRSGKPTAAQLAETDVLMSAAFTALGEDLITGQLNPRTVTEDWHIDPKEEEVDTALVRAMQEPATDQALDRLRPQDPDYAALRKALVQYRDLSAKGSWAAVPAGRALKPGEPDAATRLQALRARLSAEGLTSDSAAAAPTSEGVSPANAAGAGDSAQRKRAARVRPPRAGEAVYDAALAGAVAEYQARHGIVVDSILGEQTVKSMNLSPSYRLGQIAANLERHRWMPRALGAKHIAVNVPAFRLEAWDQGKKALDMKVIVGAEYEDRRTAVFSDTMTTVVFRPYWFVTDDIATKELWPKQQADPGYFAANNYETFQEGGQTRIRQTPGEENSLGLVKFLFPNAYNIYLHDTPNRELFGKDVRAFSHGCIRVEKPAELAQWVLGWDAARVQEAMNSGKDNVETKVPQRVPVYITYFTVYTQDGQLRFGNDLYDRDAKMIQALTAEAGQKPETVAAVKAIRTLVAER</sequence>
<evidence type="ECO:0000256" key="1">
    <source>
        <dbReference type="ARBA" id="ARBA00004752"/>
    </source>
</evidence>
<evidence type="ECO:0000256" key="7">
    <source>
        <dbReference type="PROSITE-ProRule" id="PRU01373"/>
    </source>
</evidence>
<dbReference type="PANTHER" id="PTHR41533:SF2">
    <property type="entry name" value="BLR7131 PROTEIN"/>
    <property type="match status" value="1"/>
</dbReference>